<keyword evidence="4" id="KW-0862">Zinc</keyword>
<keyword evidence="4" id="KW-0479">Metal-binding</keyword>
<dbReference type="STRING" id="1314674.A0A0D7BDM6"/>
<feature type="binding site" evidence="4">
    <location>
        <position position="473"/>
    </location>
    <ligand>
        <name>Zn(2+)</name>
        <dbReference type="ChEBI" id="CHEBI:29105"/>
        <note>catalytic</note>
    </ligand>
</feature>
<feature type="compositionally biased region" description="Polar residues" evidence="5">
    <location>
        <begin position="56"/>
        <end position="71"/>
    </location>
</feature>
<organism evidence="10 11">
    <name type="scientific">Cylindrobasidium torrendii FP15055 ss-10</name>
    <dbReference type="NCBI Taxonomy" id="1314674"/>
    <lineage>
        <taxon>Eukaryota</taxon>
        <taxon>Fungi</taxon>
        <taxon>Dikarya</taxon>
        <taxon>Basidiomycota</taxon>
        <taxon>Agaricomycotina</taxon>
        <taxon>Agaricomycetes</taxon>
        <taxon>Agaricomycetidae</taxon>
        <taxon>Agaricales</taxon>
        <taxon>Marasmiineae</taxon>
        <taxon>Physalacriaceae</taxon>
        <taxon>Cylindrobasidium</taxon>
    </lineage>
</organism>
<dbReference type="InterPro" id="IPR036436">
    <property type="entry name" value="Disintegrin_dom_sf"/>
</dbReference>
<dbReference type="EMBL" id="KN880505">
    <property type="protein sequence ID" value="KIY68295.1"/>
    <property type="molecule type" value="Genomic_DNA"/>
</dbReference>
<dbReference type="Pfam" id="PF13583">
    <property type="entry name" value="Reprolysin_4"/>
    <property type="match status" value="1"/>
</dbReference>
<sequence>MRLQTSQPYSALVVLLFAIGLDVVNALSSPPRAVRSLEHPQTRSLEILPRVPHFNPLSSTSKRSTDPQSSTLRYDDSLRITLTAYDDVFHLHLRPNDDLIHPAARIVHYKTGADGISRESYTEPLLRENVKAFMGHVISPDYTDARLREDAARVTYSAIPEAEMGWARIMVHDQGDPLLGIPPTFEGAFTADGVLHHIMTKANYLRNKLPHDPEITVQLADPDSNLVIWRDTDVMSEEEEQLAQTGHYNPESPHKRPASCAHDTLDFNVRPAIRPPTPMISHAIPVNSSLTRRDDVAGGDMGTNFVDHIGSTEGCPSDQRVLYMGVAADCEYVQAYGDKENATQQILNTWNSASSLYKSTFNVSLGIVELQVQDSECPTTANETMQWNLACSDSITLNNRLSTFSAWRGTHSDSAGLWHLMSGCPTGSEVGVAWLGVLCQTDTTQSSGDSVSGTGVSTNGRTEWQVVAHEIGHNFGAIHDCSDGCSLSDACCPFSSSSCDAQSQYIMNPVSDSSEQKFSPCSVGNICSMFGGIDGSVNTGCLVAASEAQTTISLQMCGNGIVEDGEDCDPGSGVSSNCCDSSTCKFTNNAVCDPASSPCCTDTCGFAPSTQICRSSKDDRCDTAETCTGNSASCPADQRSADGTSCGSDGLACASGQCTSVSQQCRSVGSSMNLTTACTRNAGDTCQVNCEDPTTSNQCVVLSSNLIDGSPCGYGGKCYTGKCKSGSALDTATSWYRQNLQIAIPVTVVVGLLVLAILFFILRAIYRCCTGGRSKTVVVGSAPAYTRLSRQSMPAGVYSQAMPTYLGGPNPPPGWQGAPVSQPNHARGGSRGDWVNDTAYNGPGYRS</sequence>
<dbReference type="Gene3D" id="3.40.390.10">
    <property type="entry name" value="Collagenase (Catalytic Domain)"/>
    <property type="match status" value="1"/>
</dbReference>
<dbReference type="SUPFAM" id="SSF57552">
    <property type="entry name" value="Blood coagulation inhibitor (disintegrin)"/>
    <property type="match status" value="1"/>
</dbReference>
<dbReference type="PROSITE" id="PS50214">
    <property type="entry name" value="DISINTEGRIN_2"/>
    <property type="match status" value="1"/>
</dbReference>
<dbReference type="GO" id="GO:0005886">
    <property type="term" value="C:plasma membrane"/>
    <property type="evidence" value="ECO:0007669"/>
    <property type="project" value="TreeGrafter"/>
</dbReference>
<dbReference type="GO" id="GO:0006509">
    <property type="term" value="P:membrane protein ectodomain proteolysis"/>
    <property type="evidence" value="ECO:0007669"/>
    <property type="project" value="TreeGrafter"/>
</dbReference>
<evidence type="ECO:0000256" key="5">
    <source>
        <dbReference type="SAM" id="MobiDB-lite"/>
    </source>
</evidence>
<evidence type="ECO:0000259" key="9">
    <source>
        <dbReference type="PROSITE" id="PS50215"/>
    </source>
</evidence>
<proteinExistence type="predicted"/>
<dbReference type="PROSITE" id="PS50215">
    <property type="entry name" value="ADAM_MEPRO"/>
    <property type="match status" value="1"/>
</dbReference>
<evidence type="ECO:0000313" key="10">
    <source>
        <dbReference type="EMBL" id="KIY68295.1"/>
    </source>
</evidence>
<reference evidence="10 11" key="1">
    <citation type="journal article" date="2015" name="Fungal Genet. Biol.">
        <title>Evolution of novel wood decay mechanisms in Agaricales revealed by the genome sequences of Fistulina hepatica and Cylindrobasidium torrendii.</title>
        <authorList>
            <person name="Floudas D."/>
            <person name="Held B.W."/>
            <person name="Riley R."/>
            <person name="Nagy L.G."/>
            <person name="Koehler G."/>
            <person name="Ransdell A.S."/>
            <person name="Younus H."/>
            <person name="Chow J."/>
            <person name="Chiniquy J."/>
            <person name="Lipzen A."/>
            <person name="Tritt A."/>
            <person name="Sun H."/>
            <person name="Haridas S."/>
            <person name="LaButti K."/>
            <person name="Ohm R.A."/>
            <person name="Kues U."/>
            <person name="Blanchette R.A."/>
            <person name="Grigoriev I.V."/>
            <person name="Minto R.E."/>
            <person name="Hibbett D.S."/>
        </authorList>
    </citation>
    <scope>NUCLEOTIDE SEQUENCE [LARGE SCALE GENOMIC DNA]</scope>
    <source>
        <strain evidence="10 11">FP15055 ss-10</strain>
    </source>
</reference>
<dbReference type="AlphaFoldDB" id="A0A0D7BDM6"/>
<dbReference type="PANTHER" id="PTHR45702:SF2">
    <property type="entry name" value="KUZBANIAN, ISOFORM A"/>
    <property type="match status" value="1"/>
</dbReference>
<dbReference type="GO" id="GO:0004222">
    <property type="term" value="F:metalloendopeptidase activity"/>
    <property type="evidence" value="ECO:0007669"/>
    <property type="project" value="InterPro"/>
</dbReference>
<dbReference type="InterPro" id="IPR051489">
    <property type="entry name" value="ADAM_Metalloproteinase"/>
</dbReference>
<gene>
    <name evidence="10" type="ORF">CYLTODRAFT_436638</name>
</gene>
<feature type="active site" evidence="4">
    <location>
        <position position="470"/>
    </location>
</feature>
<dbReference type="CDD" id="cd04271">
    <property type="entry name" value="ZnMc_ADAM_fungal"/>
    <property type="match status" value="1"/>
</dbReference>
<dbReference type="SMART" id="SM00050">
    <property type="entry name" value="DISIN"/>
    <property type="match status" value="1"/>
</dbReference>
<keyword evidence="6" id="KW-0472">Membrane</keyword>
<dbReference type="Pfam" id="PF00200">
    <property type="entry name" value="Disintegrin"/>
    <property type="match status" value="1"/>
</dbReference>
<feature type="transmembrane region" description="Helical" evidence="6">
    <location>
        <begin position="742"/>
        <end position="766"/>
    </location>
</feature>
<evidence type="ECO:0000256" key="1">
    <source>
        <dbReference type="ARBA" id="ARBA00023157"/>
    </source>
</evidence>
<dbReference type="InterPro" id="IPR002870">
    <property type="entry name" value="Peptidase_M12B_N"/>
</dbReference>
<evidence type="ECO:0000259" key="8">
    <source>
        <dbReference type="PROSITE" id="PS50214"/>
    </source>
</evidence>
<evidence type="ECO:0000256" key="2">
    <source>
        <dbReference type="ARBA" id="ARBA00056552"/>
    </source>
</evidence>
<feature type="region of interest" description="Disordered" evidence="5">
    <location>
        <begin position="238"/>
        <end position="258"/>
    </location>
</feature>
<evidence type="ECO:0000313" key="11">
    <source>
        <dbReference type="Proteomes" id="UP000054007"/>
    </source>
</evidence>
<dbReference type="FunFam" id="4.10.70.10:FF:000003">
    <property type="entry name" value="Disintegrin and metalloproteinase domain-containing protein 17"/>
    <property type="match status" value="1"/>
</dbReference>
<keyword evidence="6" id="KW-1133">Transmembrane helix</keyword>
<comment type="caution">
    <text evidence="4">Lacks conserved residue(s) required for the propagation of feature annotation.</text>
</comment>
<feature type="binding site" evidence="4">
    <location>
        <position position="479"/>
    </location>
    <ligand>
        <name>Zn(2+)</name>
        <dbReference type="ChEBI" id="CHEBI:29105"/>
        <note>catalytic</note>
    </ligand>
</feature>
<feature type="signal peptide" evidence="7">
    <location>
        <begin position="1"/>
        <end position="26"/>
    </location>
</feature>
<dbReference type="InterPro" id="IPR001762">
    <property type="entry name" value="Disintegrin_dom"/>
</dbReference>
<comment type="function">
    <text evidence="2">Probable zinc protease.</text>
</comment>
<dbReference type="OrthoDB" id="5951731at2759"/>
<feature type="domain" description="Peptidase M12B" evidence="9">
    <location>
        <begin position="320"/>
        <end position="526"/>
    </location>
</feature>
<evidence type="ECO:0000256" key="7">
    <source>
        <dbReference type="SAM" id="SignalP"/>
    </source>
</evidence>
<feature type="chain" id="PRO_5002317188" description="Disintegrin and metalloproteinase domain-containing protein B" evidence="7">
    <location>
        <begin position="27"/>
        <end position="847"/>
    </location>
</feature>
<protein>
    <recommendedName>
        <fullName evidence="3">Disintegrin and metalloproteinase domain-containing protein B</fullName>
    </recommendedName>
</protein>
<dbReference type="InterPro" id="IPR001590">
    <property type="entry name" value="Peptidase_M12B"/>
</dbReference>
<dbReference type="Proteomes" id="UP000054007">
    <property type="component" value="Unassembled WGS sequence"/>
</dbReference>
<dbReference type="GO" id="GO:0046872">
    <property type="term" value="F:metal ion binding"/>
    <property type="evidence" value="ECO:0007669"/>
    <property type="project" value="UniProtKB-KW"/>
</dbReference>
<keyword evidence="11" id="KW-1185">Reference proteome</keyword>
<evidence type="ECO:0000256" key="3">
    <source>
        <dbReference type="ARBA" id="ARBA00074021"/>
    </source>
</evidence>
<dbReference type="InterPro" id="IPR024079">
    <property type="entry name" value="MetalloPept_cat_dom_sf"/>
</dbReference>
<keyword evidence="1" id="KW-1015">Disulfide bond</keyword>
<keyword evidence="7" id="KW-0732">Signal</keyword>
<feature type="binding site" evidence="4">
    <location>
        <position position="469"/>
    </location>
    <ligand>
        <name>Zn(2+)</name>
        <dbReference type="ChEBI" id="CHEBI:29105"/>
        <note>catalytic</note>
    </ligand>
</feature>
<dbReference type="Pfam" id="PF01562">
    <property type="entry name" value="Pep_M12B_propep"/>
    <property type="match status" value="1"/>
</dbReference>
<dbReference type="Gene3D" id="4.10.70.10">
    <property type="entry name" value="Disintegrin domain"/>
    <property type="match status" value="1"/>
</dbReference>
<keyword evidence="6" id="KW-0812">Transmembrane</keyword>
<dbReference type="PANTHER" id="PTHR45702">
    <property type="entry name" value="ADAM10/ADAM17 METALLOPEPTIDASE FAMILY MEMBER"/>
    <property type="match status" value="1"/>
</dbReference>
<evidence type="ECO:0000256" key="4">
    <source>
        <dbReference type="PROSITE-ProRule" id="PRU00276"/>
    </source>
</evidence>
<feature type="region of interest" description="Disordered" evidence="5">
    <location>
        <begin position="809"/>
        <end position="847"/>
    </location>
</feature>
<accession>A0A0D7BDM6</accession>
<feature type="domain" description="Disintegrin" evidence="8">
    <location>
        <begin position="554"/>
        <end position="642"/>
    </location>
</feature>
<evidence type="ECO:0000256" key="6">
    <source>
        <dbReference type="SAM" id="Phobius"/>
    </source>
</evidence>
<dbReference type="InterPro" id="IPR034028">
    <property type="entry name" value="ZnMc_ADAM_fungal"/>
</dbReference>
<dbReference type="SUPFAM" id="SSF55486">
    <property type="entry name" value="Metalloproteases ('zincins'), catalytic domain"/>
    <property type="match status" value="1"/>
</dbReference>
<feature type="region of interest" description="Disordered" evidence="5">
    <location>
        <begin position="52"/>
        <end position="71"/>
    </location>
</feature>
<name>A0A0D7BDM6_9AGAR</name>